<reference evidence="3 4" key="1">
    <citation type="submission" date="2016-10" db="EMBL/GenBank/DDBJ databases">
        <authorList>
            <person name="de Groot N.N."/>
        </authorList>
    </citation>
    <scope>NUCLEOTIDE SEQUENCE [LARGE SCALE GENOMIC DNA]</scope>
    <source>
        <strain evidence="3 4">CGMCC 1.9159</strain>
    </source>
</reference>
<name>A0A1G9JJW2_9ACTN</name>
<accession>A0A1G9JJW2</accession>
<evidence type="ECO:0000313" key="4">
    <source>
        <dbReference type="Proteomes" id="UP000199475"/>
    </source>
</evidence>
<evidence type="ECO:0000313" key="3">
    <source>
        <dbReference type="EMBL" id="SDL37536.1"/>
    </source>
</evidence>
<dbReference type="AlphaFoldDB" id="A0A1G9JJW2"/>
<dbReference type="InterPro" id="IPR005182">
    <property type="entry name" value="YdbS-like_PH"/>
</dbReference>
<organism evidence="3 4">
    <name type="scientific">Tessaracoccus oleiagri</name>
    <dbReference type="NCBI Taxonomy" id="686624"/>
    <lineage>
        <taxon>Bacteria</taxon>
        <taxon>Bacillati</taxon>
        <taxon>Actinomycetota</taxon>
        <taxon>Actinomycetes</taxon>
        <taxon>Propionibacteriales</taxon>
        <taxon>Propionibacteriaceae</taxon>
        <taxon>Tessaracoccus</taxon>
    </lineage>
</organism>
<feature type="transmembrane region" description="Helical" evidence="1">
    <location>
        <begin position="24"/>
        <end position="47"/>
    </location>
</feature>
<evidence type="ECO:0000259" key="2">
    <source>
        <dbReference type="Pfam" id="PF03703"/>
    </source>
</evidence>
<feature type="transmembrane region" description="Helical" evidence="1">
    <location>
        <begin position="53"/>
        <end position="75"/>
    </location>
</feature>
<proteinExistence type="predicted"/>
<feature type="domain" description="YdbS-like PH" evidence="2">
    <location>
        <begin position="77"/>
        <end position="148"/>
    </location>
</feature>
<dbReference type="Proteomes" id="UP000199475">
    <property type="component" value="Unassembled WGS sequence"/>
</dbReference>
<keyword evidence="1" id="KW-1133">Transmembrane helix</keyword>
<keyword evidence="4" id="KW-1185">Reference proteome</keyword>
<keyword evidence="1" id="KW-0472">Membrane</keyword>
<dbReference type="Pfam" id="PF03703">
    <property type="entry name" value="bPH_2"/>
    <property type="match status" value="1"/>
</dbReference>
<evidence type="ECO:0000256" key="1">
    <source>
        <dbReference type="SAM" id="Phobius"/>
    </source>
</evidence>
<gene>
    <name evidence="3" type="ORF">SAMN04488242_1287</name>
</gene>
<protein>
    <submittedName>
        <fullName evidence="3">PH domain-containing protein</fullName>
    </submittedName>
</protein>
<dbReference type="PANTHER" id="PTHR37938:SF1">
    <property type="entry name" value="BLL0215 PROTEIN"/>
    <property type="match status" value="1"/>
</dbReference>
<dbReference type="STRING" id="686624.SAMN04488242_1287"/>
<dbReference type="OrthoDB" id="4350422at2"/>
<dbReference type="EMBL" id="FNGP01000002">
    <property type="protein sequence ID" value="SDL37536.1"/>
    <property type="molecule type" value="Genomic_DNA"/>
</dbReference>
<keyword evidence="1" id="KW-0812">Transmembrane</keyword>
<sequence length="168" mass="18741">MAFNEKHLGDGEELVLRLRTHPKVLIWPVVILILTGAAVGAGLAFLPADWKPLGVWALVAVALLVVLVFVVLPWLRWYTSQFAVTDRRIITRHGILNRRGHDVPLRRINNVNYERDLLDRVLGCGTLVLETAAGQPLVLPDVPDVERVHVRITDLLFRVGPDGDARGE</sequence>
<dbReference type="PANTHER" id="PTHR37938">
    <property type="entry name" value="BLL0215 PROTEIN"/>
    <property type="match status" value="1"/>
</dbReference>
<dbReference type="RefSeq" id="WP_093250085.1">
    <property type="nucleotide sequence ID" value="NZ_FNGP01000002.1"/>
</dbReference>